<dbReference type="Gramene" id="A02p31630.2_BraZ1">
    <property type="protein sequence ID" value="A02p31630.2_BraZ1.CDS"/>
    <property type="gene ID" value="A02g31630.2_BraZ1"/>
</dbReference>
<proteinExistence type="predicted"/>
<dbReference type="AlphaFoldDB" id="A0A3P6AW28"/>
<evidence type="ECO:0000313" key="2">
    <source>
        <dbReference type="EMBL" id="VDC89890.1"/>
    </source>
</evidence>
<reference evidence="2" key="1">
    <citation type="submission" date="2018-11" db="EMBL/GenBank/DDBJ databases">
        <authorList>
            <consortium name="Genoscope - CEA"/>
            <person name="William W."/>
        </authorList>
    </citation>
    <scope>NUCLEOTIDE SEQUENCE</scope>
</reference>
<dbReference type="Proteomes" id="UP000694005">
    <property type="component" value="Chromosome A02"/>
</dbReference>
<gene>
    <name evidence="2" type="ORF">BRAA02T07546Z</name>
    <name evidence="1" type="ORF">BRAPAZ1V2_A02P31630.2</name>
</gene>
<protein>
    <submittedName>
        <fullName evidence="1">Uncharacterized protein</fullName>
    </submittedName>
</protein>
<name>A0A3P6AW28_BRACM</name>
<organism evidence="2">
    <name type="scientific">Brassica campestris</name>
    <name type="common">Field mustard</name>
    <dbReference type="NCBI Taxonomy" id="3711"/>
    <lineage>
        <taxon>Eukaryota</taxon>
        <taxon>Viridiplantae</taxon>
        <taxon>Streptophyta</taxon>
        <taxon>Embryophyta</taxon>
        <taxon>Tracheophyta</taxon>
        <taxon>Spermatophyta</taxon>
        <taxon>Magnoliopsida</taxon>
        <taxon>eudicotyledons</taxon>
        <taxon>Gunneridae</taxon>
        <taxon>Pentapetalae</taxon>
        <taxon>rosids</taxon>
        <taxon>malvids</taxon>
        <taxon>Brassicales</taxon>
        <taxon>Brassicaceae</taxon>
        <taxon>Brassiceae</taxon>
        <taxon>Brassica</taxon>
    </lineage>
</organism>
<dbReference type="EMBL" id="LR031573">
    <property type="protein sequence ID" value="VDC89890.1"/>
    <property type="molecule type" value="Genomic_DNA"/>
</dbReference>
<evidence type="ECO:0000313" key="1">
    <source>
        <dbReference type="EMBL" id="CAG7894211.1"/>
    </source>
</evidence>
<dbReference type="EMBL" id="LS974618">
    <property type="protein sequence ID" value="CAG7894211.1"/>
    <property type="molecule type" value="Genomic_DNA"/>
</dbReference>
<accession>A0A3P6AW28</accession>
<sequence length="83" mass="9325">MWIANEQYDESCPSVIHRKVGPIALLPATRVLFQKLSESDKLRGPLISKFLVSIIIRFPGIPMISALKTHNDQTFSKALVYGK</sequence>